<dbReference type="PANTHER" id="PTHR33515:SF1">
    <property type="entry name" value="RIBOSOME-BINDING FACTOR A, CHLOROPLASTIC-RELATED"/>
    <property type="match status" value="1"/>
</dbReference>
<sequence length="116" mass="13538">MSQLKKERLEATMQKELSLILRDEVKDPALRMCTVTSVTLTNDLSIAKVYISFMEHEKRGMDALERSKGFIRSKLAHVLKIRKCPELHFVVDDSLEYGNHIEELIRKLHKAEEEKQ</sequence>
<dbReference type="InterPro" id="IPR000238">
    <property type="entry name" value="RbfA"/>
</dbReference>
<dbReference type="AlphaFoldDB" id="A0A1H6Q0C0"/>
<dbReference type="InterPro" id="IPR023799">
    <property type="entry name" value="RbfA_dom_sf"/>
</dbReference>
<evidence type="ECO:0000256" key="1">
    <source>
        <dbReference type="ARBA" id="ARBA00022517"/>
    </source>
</evidence>
<keyword evidence="1 2" id="KW-0690">Ribosome biogenesis</keyword>
<reference evidence="4" key="1">
    <citation type="submission" date="2016-10" db="EMBL/GenBank/DDBJ databases">
        <authorList>
            <person name="Varghese N."/>
            <person name="Submissions S."/>
        </authorList>
    </citation>
    <scope>NUCLEOTIDE SEQUENCE [LARGE SCALE GENOMIC DNA]</scope>
    <source>
        <strain evidence="4">DSM 20406</strain>
    </source>
</reference>
<keyword evidence="4" id="KW-1185">Reference proteome</keyword>
<dbReference type="InterPro" id="IPR020053">
    <property type="entry name" value="Ribosome-bd_factorA_CS"/>
</dbReference>
<evidence type="ECO:0000256" key="2">
    <source>
        <dbReference type="HAMAP-Rule" id="MF_00003"/>
    </source>
</evidence>
<accession>A0A1H6Q0C0</accession>
<comment type="similarity">
    <text evidence="2">Belongs to the RbfA family.</text>
</comment>
<dbReference type="EMBL" id="FNYK01000001">
    <property type="protein sequence ID" value="SEI37313.1"/>
    <property type="molecule type" value="Genomic_DNA"/>
</dbReference>
<dbReference type="Gene3D" id="3.30.300.20">
    <property type="match status" value="1"/>
</dbReference>
<evidence type="ECO:0000313" key="3">
    <source>
        <dbReference type="EMBL" id="SEI37313.1"/>
    </source>
</evidence>
<protein>
    <recommendedName>
        <fullName evidence="2">Ribosome-binding factor A</fullName>
    </recommendedName>
</protein>
<dbReference type="RefSeq" id="WP_033161823.1">
    <property type="nucleotide sequence ID" value="NZ_CADBKW010000002.1"/>
</dbReference>
<dbReference type="InterPro" id="IPR015946">
    <property type="entry name" value="KH_dom-like_a/b"/>
</dbReference>
<dbReference type="PANTHER" id="PTHR33515">
    <property type="entry name" value="RIBOSOME-BINDING FACTOR A, CHLOROPLASTIC-RELATED"/>
    <property type="match status" value="1"/>
</dbReference>
<gene>
    <name evidence="2" type="primary">rbfA</name>
    <name evidence="3" type="ORF">SAMN04487834_100140</name>
</gene>
<dbReference type="STRING" id="322505.SAMN04487836_10176"/>
<evidence type="ECO:0000313" key="4">
    <source>
        <dbReference type="Proteomes" id="UP000183028"/>
    </source>
</evidence>
<dbReference type="eggNOG" id="COG0858">
    <property type="taxonomic scope" value="Bacteria"/>
</dbReference>
<dbReference type="Pfam" id="PF02033">
    <property type="entry name" value="RBFA"/>
    <property type="match status" value="1"/>
</dbReference>
<dbReference type="GO" id="GO:0005829">
    <property type="term" value="C:cytosol"/>
    <property type="evidence" value="ECO:0007669"/>
    <property type="project" value="TreeGrafter"/>
</dbReference>
<dbReference type="Proteomes" id="UP000183028">
    <property type="component" value="Unassembled WGS sequence"/>
</dbReference>
<comment type="function">
    <text evidence="2">One of several proteins that assist in the late maturation steps of the functional core of the 30S ribosomal subunit. Associates with free 30S ribosomal subunits (but not with 30S subunits that are part of 70S ribosomes or polysomes). Required for efficient processing of 16S rRNA. May interact with the 5'-terminal helix region of 16S rRNA.</text>
</comment>
<dbReference type="HAMAP" id="MF_00003">
    <property type="entry name" value="RbfA"/>
    <property type="match status" value="1"/>
</dbReference>
<name>A0A1H6Q0C0_9FIRM</name>
<dbReference type="SUPFAM" id="SSF89919">
    <property type="entry name" value="Ribosome-binding factor A, RbfA"/>
    <property type="match status" value="1"/>
</dbReference>
<proteinExistence type="inferred from homology"/>
<comment type="subcellular location">
    <subcellularLocation>
        <location evidence="2">Cytoplasm</location>
    </subcellularLocation>
</comment>
<dbReference type="NCBIfam" id="TIGR00082">
    <property type="entry name" value="rbfA"/>
    <property type="match status" value="1"/>
</dbReference>
<organism evidence="3 4">
    <name type="scientific">Sharpea azabuensis</name>
    <dbReference type="NCBI Taxonomy" id="322505"/>
    <lineage>
        <taxon>Bacteria</taxon>
        <taxon>Bacillati</taxon>
        <taxon>Bacillota</taxon>
        <taxon>Erysipelotrichia</taxon>
        <taxon>Erysipelotrichales</taxon>
        <taxon>Coprobacillaceae</taxon>
        <taxon>Sharpea</taxon>
    </lineage>
</organism>
<dbReference type="OrthoDB" id="307788at2"/>
<dbReference type="GO" id="GO:0043024">
    <property type="term" value="F:ribosomal small subunit binding"/>
    <property type="evidence" value="ECO:0007669"/>
    <property type="project" value="TreeGrafter"/>
</dbReference>
<keyword evidence="2" id="KW-0963">Cytoplasm</keyword>
<dbReference type="PROSITE" id="PS01319">
    <property type="entry name" value="RBFA"/>
    <property type="match status" value="1"/>
</dbReference>
<comment type="subunit">
    <text evidence="2">Monomer. Binds 30S ribosomal subunits, but not 50S ribosomal subunits or 70S ribosomes.</text>
</comment>
<dbReference type="GO" id="GO:0030490">
    <property type="term" value="P:maturation of SSU-rRNA"/>
    <property type="evidence" value="ECO:0007669"/>
    <property type="project" value="UniProtKB-UniRule"/>
</dbReference>
<dbReference type="GeneID" id="54119234"/>